<keyword evidence="1" id="KW-0805">Transcription regulation</keyword>
<accession>A0A9P6R525</accession>
<dbReference type="SUPFAM" id="SSF49417">
    <property type="entry name" value="p53-like transcription factors"/>
    <property type="match status" value="1"/>
</dbReference>
<keyword evidence="2" id="KW-0238">DNA-binding</keyword>
<feature type="region of interest" description="Disordered" evidence="5">
    <location>
        <begin position="115"/>
        <end position="148"/>
    </location>
</feature>
<evidence type="ECO:0000256" key="4">
    <source>
        <dbReference type="ARBA" id="ARBA00023242"/>
    </source>
</evidence>
<dbReference type="Proteomes" id="UP000738325">
    <property type="component" value="Unassembled WGS sequence"/>
</dbReference>
<dbReference type="GO" id="GO:0045893">
    <property type="term" value="P:positive regulation of DNA-templated transcription"/>
    <property type="evidence" value="ECO:0007669"/>
    <property type="project" value="InterPro"/>
</dbReference>
<evidence type="ECO:0000256" key="1">
    <source>
        <dbReference type="ARBA" id="ARBA00023015"/>
    </source>
</evidence>
<dbReference type="GO" id="GO:0000785">
    <property type="term" value="C:chromatin"/>
    <property type="evidence" value="ECO:0007669"/>
    <property type="project" value="TreeGrafter"/>
</dbReference>
<protein>
    <recommendedName>
        <fullName evidence="6">T-box domain-containing protein</fullName>
    </recommendedName>
</protein>
<dbReference type="OrthoDB" id="7442607at2759"/>
<dbReference type="InterPro" id="IPR008967">
    <property type="entry name" value="p53-like_TF_DNA-bd_sf"/>
</dbReference>
<dbReference type="PANTHER" id="PTHR11267:SF195">
    <property type="entry name" value="OPTOMOTOR-BLIND-RELATED-GENE-1, ISOFORM A"/>
    <property type="match status" value="1"/>
</dbReference>
<dbReference type="EMBL" id="JAAAIP010000850">
    <property type="protein sequence ID" value="KAG0312054.1"/>
    <property type="molecule type" value="Genomic_DNA"/>
</dbReference>
<feature type="region of interest" description="Disordered" evidence="5">
    <location>
        <begin position="555"/>
        <end position="578"/>
    </location>
</feature>
<feature type="compositionally biased region" description="Acidic residues" evidence="5">
    <location>
        <begin position="429"/>
        <end position="440"/>
    </location>
</feature>
<dbReference type="GO" id="GO:0000981">
    <property type="term" value="F:DNA-binding transcription factor activity, RNA polymerase II-specific"/>
    <property type="evidence" value="ECO:0007669"/>
    <property type="project" value="TreeGrafter"/>
</dbReference>
<evidence type="ECO:0000256" key="3">
    <source>
        <dbReference type="ARBA" id="ARBA00023163"/>
    </source>
</evidence>
<dbReference type="GO" id="GO:0001708">
    <property type="term" value="P:cell fate specification"/>
    <property type="evidence" value="ECO:0007669"/>
    <property type="project" value="TreeGrafter"/>
</dbReference>
<dbReference type="InterPro" id="IPR046360">
    <property type="entry name" value="T-box_DNA-bd"/>
</dbReference>
<evidence type="ECO:0000313" key="8">
    <source>
        <dbReference type="Proteomes" id="UP000738325"/>
    </source>
</evidence>
<gene>
    <name evidence="7" type="ORF">BGZ99_009762</name>
</gene>
<reference evidence="7" key="1">
    <citation type="journal article" date="2020" name="Fungal Divers.">
        <title>Resolving the Mortierellaceae phylogeny through synthesis of multi-gene phylogenetics and phylogenomics.</title>
        <authorList>
            <person name="Vandepol N."/>
            <person name="Liber J."/>
            <person name="Desiro A."/>
            <person name="Na H."/>
            <person name="Kennedy M."/>
            <person name="Barry K."/>
            <person name="Grigoriev I.V."/>
            <person name="Miller A.N."/>
            <person name="O'Donnell K."/>
            <person name="Stajich J.E."/>
            <person name="Bonito G."/>
        </authorList>
    </citation>
    <scope>NUCLEOTIDE SEQUENCE</scope>
    <source>
        <strain evidence="7">REB-010B</strain>
    </source>
</reference>
<sequence length="898" mass="97890">MLRELLGNNAPVSAMRVCLSAEQSPLGGRNLTTGMLPDARGPDHKGCVHEHPDAAINLSPIPSPGIRKSESQSEHGYQSSRSIDIPLYNLTKAGHPSRSQRVCLRESSRYPRRASYARISQVPDLKRPRKGTFPVSDNNAAVPQGDARSSSVSSFASQLSSTGSNASGSAWSLLLDDAELWDKFHTQQNEMIITKSGRCLFPLLRFRAINLDPDATYTFRLEFENLEPGRLRFSNGAWIPALSTRLSSDSSSDHGDLSSETLARESYTHPDLFKTGKHWMRNPISFAKAKLSNDFTELQARIQKSHSKSTGDAPKSSHLFHVLSFHKYRARVHLVQCSGQSRTPLSSATFAFDATTFIAVTHYQSHKVNDLKKGFNPHAKGFRDTIRSPVPSPSPRTQRRAQTDKENGTQLRKRARRLSSSDSSSEGGNNDDGDDTWGSDQDDGICFHRPLIDTSGFKRARGVVVATKRENAAILTQRSSRLRRINSTKTSVAKISVVKDTAATEAKKSDGTPGYCFSKKFSPAILESHRSLSFSESGKIEATVNEARAICAKKYRSTRPSSESSERQSGGHHYESLDERNCSLPSSLVTAADLSRIQAILAGTVPILTSEPFGYASGHIGASPASLSHVSDSSLSTLSSLRQTGPVAKETKIDLGDMAASSYLTNQPIGVASFLTQASTPTMSWYQQFSLLDQPSSNLVPLPLGDESLLGLSTQQDLAGTALHSTLSLPVSQQGVVQETLSDGQSYTIPPAHPIAQLTPLPSPISFGPFVDTMNRTMQDMPALRDTPFSSRNPSESTFGLGSGSGTLLQDVIPNVEQVQQIHGFKDPHSSTATILESKAFMSTSSVISLLPFTAYFGQEHLNRAIHENHCLKAFIRERYGCEAEADANAVVAMRYHR</sequence>
<proteinExistence type="predicted"/>
<feature type="domain" description="T-box" evidence="6">
    <location>
        <begin position="175"/>
        <end position="384"/>
    </location>
</feature>
<dbReference type="GO" id="GO:0005634">
    <property type="term" value="C:nucleus"/>
    <property type="evidence" value="ECO:0007669"/>
    <property type="project" value="InterPro"/>
</dbReference>
<comment type="caution">
    <text evidence="7">The sequence shown here is derived from an EMBL/GenBank/DDBJ whole genome shotgun (WGS) entry which is preliminary data.</text>
</comment>
<feature type="region of interest" description="Disordered" evidence="5">
    <location>
        <begin position="371"/>
        <end position="440"/>
    </location>
</feature>
<keyword evidence="3" id="KW-0804">Transcription</keyword>
<dbReference type="SMART" id="SM00425">
    <property type="entry name" value="TBOX"/>
    <property type="match status" value="1"/>
</dbReference>
<organism evidence="7 8">
    <name type="scientific">Dissophora globulifera</name>
    <dbReference type="NCBI Taxonomy" id="979702"/>
    <lineage>
        <taxon>Eukaryota</taxon>
        <taxon>Fungi</taxon>
        <taxon>Fungi incertae sedis</taxon>
        <taxon>Mucoromycota</taxon>
        <taxon>Mortierellomycotina</taxon>
        <taxon>Mortierellomycetes</taxon>
        <taxon>Mortierellales</taxon>
        <taxon>Mortierellaceae</taxon>
        <taxon>Dissophora</taxon>
    </lineage>
</organism>
<dbReference type="PANTHER" id="PTHR11267">
    <property type="entry name" value="T-BOX PROTEIN-RELATED"/>
    <property type="match status" value="1"/>
</dbReference>
<dbReference type="AlphaFoldDB" id="A0A9P6R525"/>
<dbReference type="GO" id="GO:0000978">
    <property type="term" value="F:RNA polymerase II cis-regulatory region sequence-specific DNA binding"/>
    <property type="evidence" value="ECO:0007669"/>
    <property type="project" value="InterPro"/>
</dbReference>
<dbReference type="PROSITE" id="PS50252">
    <property type="entry name" value="TBOX_3"/>
    <property type="match status" value="1"/>
</dbReference>
<dbReference type="Pfam" id="PF00907">
    <property type="entry name" value="T-box"/>
    <property type="match status" value="1"/>
</dbReference>
<keyword evidence="8" id="KW-1185">Reference proteome</keyword>
<evidence type="ECO:0000256" key="2">
    <source>
        <dbReference type="ARBA" id="ARBA00023125"/>
    </source>
</evidence>
<evidence type="ECO:0000256" key="5">
    <source>
        <dbReference type="SAM" id="MobiDB-lite"/>
    </source>
</evidence>
<feature type="region of interest" description="Disordered" evidence="5">
    <location>
        <begin position="55"/>
        <end position="81"/>
    </location>
</feature>
<evidence type="ECO:0000313" key="7">
    <source>
        <dbReference type="EMBL" id="KAG0312054.1"/>
    </source>
</evidence>
<keyword evidence="4" id="KW-0539">Nucleus</keyword>
<dbReference type="InterPro" id="IPR001699">
    <property type="entry name" value="TF_T-box"/>
</dbReference>
<dbReference type="InterPro" id="IPR036960">
    <property type="entry name" value="T-box_sf"/>
</dbReference>
<evidence type="ECO:0000259" key="6">
    <source>
        <dbReference type="PROSITE" id="PS50252"/>
    </source>
</evidence>
<name>A0A9P6R525_9FUNG</name>
<dbReference type="Gene3D" id="2.60.40.820">
    <property type="entry name" value="Transcription factor, T-box"/>
    <property type="match status" value="1"/>
</dbReference>